<dbReference type="EMBL" id="CAFBPZ010000147">
    <property type="protein sequence ID" value="CAB5042581.1"/>
    <property type="molecule type" value="Genomic_DNA"/>
</dbReference>
<dbReference type="AlphaFoldDB" id="A0A6J7SNK7"/>
<feature type="compositionally biased region" description="Low complexity" evidence="1">
    <location>
        <begin position="25"/>
        <end position="41"/>
    </location>
</feature>
<reference evidence="2" key="1">
    <citation type="submission" date="2020-05" db="EMBL/GenBank/DDBJ databases">
        <authorList>
            <person name="Chiriac C."/>
            <person name="Salcher M."/>
            <person name="Ghai R."/>
            <person name="Kavagutti S V."/>
        </authorList>
    </citation>
    <scope>NUCLEOTIDE SEQUENCE</scope>
</reference>
<organism evidence="2">
    <name type="scientific">freshwater metagenome</name>
    <dbReference type="NCBI Taxonomy" id="449393"/>
    <lineage>
        <taxon>unclassified sequences</taxon>
        <taxon>metagenomes</taxon>
        <taxon>ecological metagenomes</taxon>
    </lineage>
</organism>
<gene>
    <name evidence="2" type="ORF">UFOPK4237_01566</name>
</gene>
<accession>A0A6J7SNK7</accession>
<feature type="region of interest" description="Disordered" evidence="1">
    <location>
        <begin position="25"/>
        <end position="44"/>
    </location>
</feature>
<dbReference type="PROSITE" id="PS51257">
    <property type="entry name" value="PROKAR_LIPOPROTEIN"/>
    <property type="match status" value="1"/>
</dbReference>
<evidence type="ECO:0000256" key="1">
    <source>
        <dbReference type="SAM" id="MobiDB-lite"/>
    </source>
</evidence>
<proteinExistence type="predicted"/>
<evidence type="ECO:0000313" key="2">
    <source>
        <dbReference type="EMBL" id="CAB5042581.1"/>
    </source>
</evidence>
<protein>
    <submittedName>
        <fullName evidence="2">Unannotated protein</fullName>
    </submittedName>
</protein>
<sequence>MRTTALAIIPILAVSSALALTGCSGSSTTTASSDAGATSASPQASVNRMAAGEDRSIGNVNTVTLVNNLSQPVTVRVDEVDGFDWNGDRPDREAPQGFEQQTINPRGKITRVLGPTNSKWVAGAPFTPVFLDANGKEIARVGLQRVFWFTSHMNPTTGMAEEDRFSAGWSVRGASVIADESCPKTVTSGAATIAITCYDNVGTTITVSK</sequence>
<name>A0A6J7SNK7_9ZZZZ</name>